<sequence length="304" mass="34489">MNQERQSVPLKPGFALLITLSVLVIVIILTGVMAGYLDSARRDASKSKALIQANLYYADIKNFVTKVKDKKTLFTLLYAAPVPLVSKENGFSLILACRPLNSGIPLYWLKETDNKKMQQRHEIAQRLFDAIVQHYELTDPIRLEEMIKEGLYGGGELWVMQGHLSQNNGMISYQIFEQILLQYEIESGDENVKKVPWKKLFVFTGRPEDAVSDVLAGDYFSPILLSLLFGVDESALKESWSEGDGALKQLAETYGFSYENKLFSDTTGRMSQCNVQFDYEGERFMFVFNDVEGEVSGFEFYGKQ</sequence>
<evidence type="ECO:0000313" key="2">
    <source>
        <dbReference type="EMBL" id="SFV90500.1"/>
    </source>
</evidence>
<evidence type="ECO:0000256" key="1">
    <source>
        <dbReference type="SAM" id="Phobius"/>
    </source>
</evidence>
<proteinExistence type="predicted"/>
<gene>
    <name evidence="2" type="ORF">MNB_SV-4-825</name>
</gene>
<reference evidence="2" key="1">
    <citation type="submission" date="2016-10" db="EMBL/GenBank/DDBJ databases">
        <authorList>
            <person name="de Groot N.N."/>
        </authorList>
    </citation>
    <scope>NUCLEOTIDE SEQUENCE</scope>
</reference>
<accession>A0A1W1E998</accession>
<name>A0A1W1E998_9ZZZZ</name>
<feature type="transmembrane region" description="Helical" evidence="1">
    <location>
        <begin position="14"/>
        <end position="37"/>
    </location>
</feature>
<protein>
    <recommendedName>
        <fullName evidence="3">General secretion pathway protein K</fullName>
    </recommendedName>
</protein>
<keyword evidence="1" id="KW-0472">Membrane</keyword>
<evidence type="ECO:0008006" key="3">
    <source>
        <dbReference type="Google" id="ProtNLM"/>
    </source>
</evidence>
<dbReference type="EMBL" id="FPIB01000017">
    <property type="protein sequence ID" value="SFV90500.1"/>
    <property type="molecule type" value="Genomic_DNA"/>
</dbReference>
<keyword evidence="1" id="KW-1133">Transmembrane helix</keyword>
<organism evidence="2">
    <name type="scientific">hydrothermal vent metagenome</name>
    <dbReference type="NCBI Taxonomy" id="652676"/>
    <lineage>
        <taxon>unclassified sequences</taxon>
        <taxon>metagenomes</taxon>
        <taxon>ecological metagenomes</taxon>
    </lineage>
</organism>
<dbReference type="AlphaFoldDB" id="A0A1W1E998"/>
<keyword evidence="1" id="KW-0812">Transmembrane</keyword>